<accession>A0A9P5MQC4</accession>
<feature type="compositionally biased region" description="Pro residues" evidence="1">
    <location>
        <begin position="119"/>
        <end position="130"/>
    </location>
</feature>
<reference evidence="2" key="1">
    <citation type="submission" date="2019-10" db="EMBL/GenBank/DDBJ databases">
        <authorList>
            <consortium name="DOE Joint Genome Institute"/>
            <person name="Kuo A."/>
            <person name="Miyauchi S."/>
            <person name="Kiss E."/>
            <person name="Drula E."/>
            <person name="Kohler A."/>
            <person name="Sanchez-Garcia M."/>
            <person name="Andreopoulos B."/>
            <person name="Barry K.W."/>
            <person name="Bonito G."/>
            <person name="Buee M."/>
            <person name="Carver A."/>
            <person name="Chen C."/>
            <person name="Cichocki N."/>
            <person name="Clum A."/>
            <person name="Culley D."/>
            <person name="Crous P.W."/>
            <person name="Fauchery L."/>
            <person name="Girlanda M."/>
            <person name="Hayes R."/>
            <person name="Keri Z."/>
            <person name="LaButti K."/>
            <person name="Lipzen A."/>
            <person name="Lombard V."/>
            <person name="Magnuson J."/>
            <person name="Maillard F."/>
            <person name="Morin E."/>
            <person name="Murat C."/>
            <person name="Nolan M."/>
            <person name="Ohm R."/>
            <person name="Pangilinan J."/>
            <person name="Pereira M."/>
            <person name="Perotto S."/>
            <person name="Peter M."/>
            <person name="Riley R."/>
            <person name="Sitrit Y."/>
            <person name="Stielow B."/>
            <person name="Szollosi G."/>
            <person name="Zifcakova L."/>
            <person name="Stursova M."/>
            <person name="Spatafora J.W."/>
            <person name="Tedersoo L."/>
            <person name="Vaario L.-M."/>
            <person name="Yamada A."/>
            <person name="Yan M."/>
            <person name="Wang P."/>
            <person name="Xu J."/>
            <person name="Bruns T."/>
            <person name="Baldrian P."/>
            <person name="Vilgalys R."/>
            <person name="Henrissat B."/>
            <person name="Grigoriev I.V."/>
            <person name="Hibbett D."/>
            <person name="Nagy L.G."/>
            <person name="Martin F.M."/>
        </authorList>
    </citation>
    <scope>NUCLEOTIDE SEQUENCE</scope>
    <source>
        <strain evidence="2">Prilba</strain>
    </source>
</reference>
<dbReference type="AlphaFoldDB" id="A0A9P5MQC4"/>
<evidence type="ECO:0000313" key="3">
    <source>
        <dbReference type="Proteomes" id="UP000759537"/>
    </source>
</evidence>
<dbReference type="EMBL" id="WHVB01000044">
    <property type="protein sequence ID" value="KAF8465827.1"/>
    <property type="molecule type" value="Genomic_DNA"/>
</dbReference>
<sequence length="268" mass="29058">MSWGPVHCFSAAMFFSFQIMNNPEQAGVRLLRASVLRTITALESFRGTLVAEKVLDILRALGPLYTEEFLPDTREDRERTKQAVSARRVENPIPYVDSPNVPNGAAEVTDSAHADSPRPEPGPDSTPAPHPSGQATRKRRYCRCLLRTCHSHGIPRTPRVAAAAVPGCAPTPGRQKTKKRCGDWSGHRARLSPTATASPSRALYAKQMFQYSQGGDIGVLGGRMGLRVDTKGVLWGATSGPERLAVGREVGIASKEASASSEERERKS</sequence>
<name>A0A9P5MQC4_9AGAM</name>
<proteinExistence type="predicted"/>
<keyword evidence="3" id="KW-1185">Reference proteome</keyword>
<feature type="region of interest" description="Disordered" evidence="1">
    <location>
        <begin position="165"/>
        <end position="195"/>
    </location>
</feature>
<reference evidence="2" key="2">
    <citation type="journal article" date="2020" name="Nat. Commun.">
        <title>Large-scale genome sequencing of mycorrhizal fungi provides insights into the early evolution of symbiotic traits.</title>
        <authorList>
            <person name="Miyauchi S."/>
            <person name="Kiss E."/>
            <person name="Kuo A."/>
            <person name="Drula E."/>
            <person name="Kohler A."/>
            <person name="Sanchez-Garcia M."/>
            <person name="Morin E."/>
            <person name="Andreopoulos B."/>
            <person name="Barry K.W."/>
            <person name="Bonito G."/>
            <person name="Buee M."/>
            <person name="Carver A."/>
            <person name="Chen C."/>
            <person name="Cichocki N."/>
            <person name="Clum A."/>
            <person name="Culley D."/>
            <person name="Crous P.W."/>
            <person name="Fauchery L."/>
            <person name="Girlanda M."/>
            <person name="Hayes R.D."/>
            <person name="Keri Z."/>
            <person name="LaButti K."/>
            <person name="Lipzen A."/>
            <person name="Lombard V."/>
            <person name="Magnuson J."/>
            <person name="Maillard F."/>
            <person name="Murat C."/>
            <person name="Nolan M."/>
            <person name="Ohm R.A."/>
            <person name="Pangilinan J."/>
            <person name="Pereira M.F."/>
            <person name="Perotto S."/>
            <person name="Peter M."/>
            <person name="Pfister S."/>
            <person name="Riley R."/>
            <person name="Sitrit Y."/>
            <person name="Stielow J.B."/>
            <person name="Szollosi G."/>
            <person name="Zifcakova L."/>
            <person name="Stursova M."/>
            <person name="Spatafora J.W."/>
            <person name="Tedersoo L."/>
            <person name="Vaario L.M."/>
            <person name="Yamada A."/>
            <person name="Yan M."/>
            <person name="Wang P."/>
            <person name="Xu J."/>
            <person name="Bruns T."/>
            <person name="Baldrian P."/>
            <person name="Vilgalys R."/>
            <person name="Dunand C."/>
            <person name="Henrissat B."/>
            <person name="Grigoriev I.V."/>
            <person name="Hibbett D."/>
            <person name="Nagy L.G."/>
            <person name="Martin F.M."/>
        </authorList>
    </citation>
    <scope>NUCLEOTIDE SEQUENCE</scope>
    <source>
        <strain evidence="2">Prilba</strain>
    </source>
</reference>
<evidence type="ECO:0000313" key="2">
    <source>
        <dbReference type="EMBL" id="KAF8465827.1"/>
    </source>
</evidence>
<evidence type="ECO:0000256" key="1">
    <source>
        <dbReference type="SAM" id="MobiDB-lite"/>
    </source>
</evidence>
<gene>
    <name evidence="2" type="ORF">DFH94DRAFT_821386</name>
</gene>
<feature type="region of interest" description="Disordered" evidence="1">
    <location>
        <begin position="73"/>
        <end position="137"/>
    </location>
</feature>
<organism evidence="2 3">
    <name type="scientific">Russula ochroleuca</name>
    <dbReference type="NCBI Taxonomy" id="152965"/>
    <lineage>
        <taxon>Eukaryota</taxon>
        <taxon>Fungi</taxon>
        <taxon>Dikarya</taxon>
        <taxon>Basidiomycota</taxon>
        <taxon>Agaricomycotina</taxon>
        <taxon>Agaricomycetes</taxon>
        <taxon>Russulales</taxon>
        <taxon>Russulaceae</taxon>
        <taxon>Russula</taxon>
    </lineage>
</organism>
<comment type="caution">
    <text evidence="2">The sequence shown here is derived from an EMBL/GenBank/DDBJ whole genome shotgun (WGS) entry which is preliminary data.</text>
</comment>
<protein>
    <submittedName>
        <fullName evidence="2">Uncharacterized protein</fullName>
    </submittedName>
</protein>
<dbReference type="Proteomes" id="UP000759537">
    <property type="component" value="Unassembled WGS sequence"/>
</dbReference>